<proteinExistence type="predicted"/>
<evidence type="ECO:0000313" key="2">
    <source>
        <dbReference type="Proteomes" id="UP000274117"/>
    </source>
</evidence>
<accession>A0A3R8R8S5</accession>
<comment type="caution">
    <text evidence="1">The sequence shown here is derived from an EMBL/GenBank/DDBJ whole genome shotgun (WGS) entry which is preliminary data.</text>
</comment>
<name>A0A3R8R8S5_STRSU</name>
<gene>
    <name evidence="1" type="ORF">EI998_04250</name>
</gene>
<dbReference type="EMBL" id="RSDO01000006">
    <property type="protein sequence ID" value="RRR53484.1"/>
    <property type="molecule type" value="Genomic_DNA"/>
</dbReference>
<dbReference type="Proteomes" id="UP000274117">
    <property type="component" value="Unassembled WGS sequence"/>
</dbReference>
<sequence length="70" mass="8402">MGTYKSTLMETREIVFLFVSRSFHLTYLFIIKKEKPADSSFCWFYIRLLMPLQALCVLYDDELLIHDGRF</sequence>
<reference evidence="1 2" key="1">
    <citation type="submission" date="2018-11" db="EMBL/GenBank/DDBJ databases">
        <authorList>
            <person name="Stevens M.J."/>
            <person name="Cernela N."/>
            <person name="Spoerry Serrano N."/>
            <person name="Schmitt S."/>
            <person name="Schrenzel J."/>
            <person name="Stephan R."/>
        </authorList>
    </citation>
    <scope>NUCLEOTIDE SEQUENCE [LARGE SCALE GENOMIC DNA]</scope>
    <source>
        <strain evidence="1 2">PP422</strain>
    </source>
</reference>
<protein>
    <submittedName>
        <fullName evidence="1">Uncharacterized protein</fullName>
    </submittedName>
</protein>
<reference evidence="1 2" key="2">
    <citation type="submission" date="2018-12" db="EMBL/GenBank/DDBJ databases">
        <title>Whole-genome sequences of fifteen clinical Streptococcus suis strains isolated from pigs between 2006 and 2018.</title>
        <authorList>
            <person name="Stevens M.J.A."/>
            <person name="Cernela N."/>
            <person name="Spoerry Serrano N."/>
            <person name="Schmitt S."/>
            <person name="Schrenzel J."/>
            <person name="Stephan R."/>
        </authorList>
    </citation>
    <scope>NUCLEOTIDE SEQUENCE [LARGE SCALE GENOMIC DNA]</scope>
    <source>
        <strain evidence="1 2">PP422</strain>
    </source>
</reference>
<dbReference type="AlphaFoldDB" id="A0A3R8R8S5"/>
<evidence type="ECO:0000313" key="1">
    <source>
        <dbReference type="EMBL" id="RRR53484.1"/>
    </source>
</evidence>
<organism evidence="1 2">
    <name type="scientific">Streptococcus suis</name>
    <dbReference type="NCBI Taxonomy" id="1307"/>
    <lineage>
        <taxon>Bacteria</taxon>
        <taxon>Bacillati</taxon>
        <taxon>Bacillota</taxon>
        <taxon>Bacilli</taxon>
        <taxon>Lactobacillales</taxon>
        <taxon>Streptococcaceae</taxon>
        <taxon>Streptococcus</taxon>
    </lineage>
</organism>